<feature type="domain" description="Mab-21-like nucleotidyltransferase" evidence="2">
    <location>
        <begin position="154"/>
        <end position="229"/>
    </location>
</feature>
<evidence type="ECO:0000313" key="5">
    <source>
        <dbReference type="Proteomes" id="UP001634394"/>
    </source>
</evidence>
<comment type="similarity">
    <text evidence="1">Belongs to the mab-21 family.</text>
</comment>
<accession>A0ABD3V421</accession>
<keyword evidence="5" id="KW-1185">Reference proteome</keyword>
<dbReference type="Pfam" id="PF20266">
    <property type="entry name" value="Mab-21_C"/>
    <property type="match status" value="1"/>
</dbReference>
<sequence length="669" mass="76734">MEGNSPAYYRDVSLRLFNLLDKVGLREDIRWKWINMMLEAEQIVSIANVSPYHIFGSQAEATTTDGLESDIDIVNCLTFVSVLQSIPSLQTSDAKYIMVSDASTPPGYVKLQIFDRYSVLPTQHSLDSIGRSVLCSRDFSSKRGLERHGPADKKMITRSFSIDFVEALRVRYWPCQASQWENRNNNYPSQANVNLIKKTGALLVPVGHPFSPESHLEWRISMSYGEKILVWQFNSTQHKCYALLKMIKKHFVQPVCGEQALSSYHCKTCIFYALQSTPSSLWKPDNLLLCIDLCLRTLLKWVKIGYCPNYFIPGENMFHGKLYGHIQVKLLAVLNDLLRQEGTYLLSLSCDDIGQRLTRLCQTSLINSVNQTKDGVKSMGIAILSLTNLIAFSQKMFACQDLCEKINFVNKICCTHTTIPTVLRLFYSSSLGSELASQCLAYSVIDKEKLDIAHEFLALGCASDVTSGRLKLAAFYLMQDNYIIAEYVLHLIHENYTYLVRYCKSTPTEEALCKMLENNLSVAEFVRKYVAFPVLYFQSEIHCMPQALILNMFVSRGPRLLDHVPSQCVCVDPEFFLHYLEYQCYFWQGKTSHKMAALNNMMWVVFYTNLEYGDSALSLLACCLMQEGMYMNAWKVLCMSMRFQNEHNAAMWHMAFLIKYAFRFLRIRQ</sequence>
<dbReference type="Pfam" id="PF03281">
    <property type="entry name" value="Mab-21"/>
    <property type="match status" value="1"/>
</dbReference>
<evidence type="ECO:0000256" key="1">
    <source>
        <dbReference type="ARBA" id="ARBA00008307"/>
    </source>
</evidence>
<evidence type="ECO:0000313" key="4">
    <source>
        <dbReference type="EMBL" id="KAL3855298.1"/>
    </source>
</evidence>
<proteinExistence type="inferred from homology"/>
<gene>
    <name evidence="4" type="ORF">ACJMK2_014514</name>
</gene>
<evidence type="ECO:0000259" key="2">
    <source>
        <dbReference type="Pfam" id="PF03281"/>
    </source>
</evidence>
<evidence type="ECO:0000259" key="3">
    <source>
        <dbReference type="Pfam" id="PF20266"/>
    </source>
</evidence>
<feature type="domain" description="Mab-21-like HhH/H2TH-like" evidence="3">
    <location>
        <begin position="237"/>
        <end position="320"/>
    </location>
</feature>
<dbReference type="Gene3D" id="1.10.1410.40">
    <property type="match status" value="1"/>
</dbReference>
<dbReference type="InterPro" id="IPR024810">
    <property type="entry name" value="MAB21L/cGLR"/>
</dbReference>
<name>A0ABD3V421_SINWO</name>
<reference evidence="4 5" key="1">
    <citation type="submission" date="2024-11" db="EMBL/GenBank/DDBJ databases">
        <title>Chromosome-level genome assembly of the freshwater bivalve Anodonta woodiana.</title>
        <authorList>
            <person name="Chen X."/>
        </authorList>
    </citation>
    <scope>NUCLEOTIDE SEQUENCE [LARGE SCALE GENOMIC DNA]</scope>
    <source>
        <strain evidence="4">MN2024</strain>
        <tissue evidence="4">Gills</tissue>
    </source>
</reference>
<protein>
    <recommendedName>
        <fullName evidence="6">Mab-21-like HhH/H2TH-like domain-containing protein</fullName>
    </recommendedName>
</protein>
<dbReference type="EMBL" id="JBJQND010000014">
    <property type="protein sequence ID" value="KAL3855298.1"/>
    <property type="molecule type" value="Genomic_DNA"/>
</dbReference>
<dbReference type="AlphaFoldDB" id="A0ABD3V421"/>
<evidence type="ECO:0008006" key="6">
    <source>
        <dbReference type="Google" id="ProtNLM"/>
    </source>
</evidence>
<dbReference type="PANTHER" id="PTHR10656">
    <property type="entry name" value="CELL FATE DETERMINING PROTEIN MAB21-RELATED"/>
    <property type="match status" value="1"/>
</dbReference>
<dbReference type="InterPro" id="IPR046903">
    <property type="entry name" value="Mab-21-like_nuc_Trfase"/>
</dbReference>
<dbReference type="PANTHER" id="PTHR10656:SF69">
    <property type="entry name" value="MAB-21-LIKE HHH_H2TH-LIKE DOMAIN-CONTAINING PROTEIN"/>
    <property type="match status" value="1"/>
</dbReference>
<dbReference type="InterPro" id="IPR046906">
    <property type="entry name" value="Mab-21_HhH/H2TH-like"/>
</dbReference>
<dbReference type="SMART" id="SM01265">
    <property type="entry name" value="Mab-21"/>
    <property type="match status" value="1"/>
</dbReference>
<organism evidence="4 5">
    <name type="scientific">Sinanodonta woodiana</name>
    <name type="common">Chinese pond mussel</name>
    <name type="synonym">Anodonta woodiana</name>
    <dbReference type="NCBI Taxonomy" id="1069815"/>
    <lineage>
        <taxon>Eukaryota</taxon>
        <taxon>Metazoa</taxon>
        <taxon>Spiralia</taxon>
        <taxon>Lophotrochozoa</taxon>
        <taxon>Mollusca</taxon>
        <taxon>Bivalvia</taxon>
        <taxon>Autobranchia</taxon>
        <taxon>Heteroconchia</taxon>
        <taxon>Palaeoheterodonta</taxon>
        <taxon>Unionida</taxon>
        <taxon>Unionoidea</taxon>
        <taxon>Unionidae</taxon>
        <taxon>Unioninae</taxon>
        <taxon>Sinanodonta</taxon>
    </lineage>
</organism>
<dbReference type="Proteomes" id="UP001634394">
    <property type="component" value="Unassembled WGS sequence"/>
</dbReference>
<comment type="caution">
    <text evidence="4">The sequence shown here is derived from an EMBL/GenBank/DDBJ whole genome shotgun (WGS) entry which is preliminary data.</text>
</comment>